<keyword evidence="2" id="KW-0732">Signal</keyword>
<dbReference type="WBParaSite" id="L893_g31355.t1">
    <property type="protein sequence ID" value="L893_g31355.t1"/>
    <property type="gene ID" value="L893_g31355"/>
</dbReference>
<feature type="compositionally biased region" description="Polar residues" evidence="1">
    <location>
        <begin position="53"/>
        <end position="62"/>
    </location>
</feature>
<sequence length="133" mass="15088">MLYCCLFLFTVIACVEAKPAHHDENPIYSVFYHRYSKPLVLNVAFQSRRRSPQKGSLSQGKDFQSHELGLTVQGQKDVKKAFPGELQKAATEMSKMDEEEKKALLEYYPNLKIVTGSNFQGPQQGQPRGQKAH</sequence>
<evidence type="ECO:0000313" key="4">
    <source>
        <dbReference type="WBParaSite" id="L893_g31355.t1"/>
    </source>
</evidence>
<evidence type="ECO:0000313" key="3">
    <source>
        <dbReference type="Proteomes" id="UP000095287"/>
    </source>
</evidence>
<accession>A0A1I7ZZK9</accession>
<proteinExistence type="predicted"/>
<organism evidence="3 4">
    <name type="scientific">Steinernema glaseri</name>
    <dbReference type="NCBI Taxonomy" id="37863"/>
    <lineage>
        <taxon>Eukaryota</taxon>
        <taxon>Metazoa</taxon>
        <taxon>Ecdysozoa</taxon>
        <taxon>Nematoda</taxon>
        <taxon>Chromadorea</taxon>
        <taxon>Rhabditida</taxon>
        <taxon>Tylenchina</taxon>
        <taxon>Panagrolaimomorpha</taxon>
        <taxon>Strongyloidoidea</taxon>
        <taxon>Steinernematidae</taxon>
        <taxon>Steinernema</taxon>
    </lineage>
</organism>
<reference evidence="4" key="1">
    <citation type="submission" date="2016-11" db="UniProtKB">
        <authorList>
            <consortium name="WormBaseParasite"/>
        </authorList>
    </citation>
    <scope>IDENTIFICATION</scope>
</reference>
<dbReference type="AlphaFoldDB" id="A0A1I7ZZK9"/>
<feature type="region of interest" description="Disordered" evidence="1">
    <location>
        <begin position="50"/>
        <end position="71"/>
    </location>
</feature>
<keyword evidence="3" id="KW-1185">Reference proteome</keyword>
<feature type="signal peptide" evidence="2">
    <location>
        <begin position="1"/>
        <end position="17"/>
    </location>
</feature>
<name>A0A1I7ZZK9_9BILA</name>
<evidence type="ECO:0000256" key="2">
    <source>
        <dbReference type="SAM" id="SignalP"/>
    </source>
</evidence>
<evidence type="ECO:0000256" key="1">
    <source>
        <dbReference type="SAM" id="MobiDB-lite"/>
    </source>
</evidence>
<dbReference type="Proteomes" id="UP000095287">
    <property type="component" value="Unplaced"/>
</dbReference>
<feature type="chain" id="PRO_5009314081" evidence="2">
    <location>
        <begin position="18"/>
        <end position="133"/>
    </location>
</feature>
<protein>
    <submittedName>
        <fullName evidence="4">DUF148 domain-containing protein</fullName>
    </submittedName>
</protein>